<keyword evidence="3" id="KW-0698">rRNA processing</keyword>
<dbReference type="GO" id="GO:0006364">
    <property type="term" value="P:rRNA processing"/>
    <property type="evidence" value="ECO:0007669"/>
    <property type="project" value="UniProtKB-KW"/>
</dbReference>
<name>A0A9Q3DT85_9BASI</name>
<evidence type="ECO:0000256" key="8">
    <source>
        <dbReference type="ARBA" id="ARBA00023242"/>
    </source>
</evidence>
<dbReference type="Gene3D" id="2.40.50.140">
    <property type="entry name" value="Nucleic acid-binding proteins"/>
    <property type="match status" value="6"/>
</dbReference>
<gene>
    <name evidence="15" type="ORF">O181_046913</name>
</gene>
<dbReference type="InterPro" id="IPR048059">
    <property type="entry name" value="Rrp5_S1_rpt_hs1_sc1"/>
</dbReference>
<comment type="caution">
    <text evidence="15">The sequence shown here is derived from an EMBL/GenBank/DDBJ whole genome shotgun (WGS) entry which is preliminary data.</text>
</comment>
<dbReference type="InterPro" id="IPR057302">
    <property type="entry name" value="Rrp5_S1"/>
</dbReference>
<evidence type="ECO:0000256" key="12">
    <source>
        <dbReference type="ARBA" id="ARBA00080810"/>
    </source>
</evidence>
<dbReference type="PROSITE" id="PS50126">
    <property type="entry name" value="S1"/>
    <property type="match status" value="8"/>
</dbReference>
<reference evidence="15" key="1">
    <citation type="submission" date="2021-03" db="EMBL/GenBank/DDBJ databases">
        <title>Draft genome sequence of rust myrtle Austropuccinia psidii MF-1, a brazilian biotype.</title>
        <authorList>
            <person name="Quecine M.C."/>
            <person name="Pachon D.M.R."/>
            <person name="Bonatelli M.L."/>
            <person name="Correr F.H."/>
            <person name="Franceschini L.M."/>
            <person name="Leite T.F."/>
            <person name="Margarido G.R.A."/>
            <person name="Almeida C.A."/>
            <person name="Ferrarezi J.A."/>
            <person name="Labate C.A."/>
        </authorList>
    </citation>
    <scope>NUCLEOTIDE SEQUENCE</scope>
    <source>
        <strain evidence="15">MF-1</strain>
    </source>
</reference>
<dbReference type="Proteomes" id="UP000765509">
    <property type="component" value="Unassembled WGS sequence"/>
</dbReference>
<keyword evidence="16" id="KW-1185">Reference proteome</keyword>
<dbReference type="CDD" id="cd05697">
    <property type="entry name" value="S1_Rrp5_repeat_hs5"/>
    <property type="match status" value="1"/>
</dbReference>
<comment type="function">
    <text evidence="9">Essential for the generation of mature 18S rRNA, specifically necessary for cleavages at sites A0, 1 and 2 of the 47S precursor. Directly interacts with U3 snoRNA.</text>
</comment>
<feature type="compositionally biased region" description="Basic and acidic residues" evidence="13">
    <location>
        <begin position="1515"/>
        <end position="1533"/>
    </location>
</feature>
<evidence type="ECO:0000256" key="10">
    <source>
        <dbReference type="ARBA" id="ARBA00062488"/>
    </source>
</evidence>
<evidence type="ECO:0000256" key="4">
    <source>
        <dbReference type="ARBA" id="ARBA00022553"/>
    </source>
</evidence>
<keyword evidence="5" id="KW-0677">Repeat</keyword>
<feature type="region of interest" description="Disordered" evidence="13">
    <location>
        <begin position="202"/>
        <end position="221"/>
    </location>
</feature>
<dbReference type="OrthoDB" id="412781at2759"/>
<dbReference type="Pfam" id="PF23459">
    <property type="entry name" value="S1_RRP5"/>
    <property type="match status" value="1"/>
</dbReference>
<evidence type="ECO:0000256" key="11">
    <source>
        <dbReference type="ARBA" id="ARBA00067510"/>
    </source>
</evidence>
<dbReference type="FunFam" id="2.40.50.140:FF:000103">
    <property type="entry name" value="protein RRP5 homolog"/>
    <property type="match status" value="1"/>
</dbReference>
<dbReference type="PANTHER" id="PTHR23270:SF10">
    <property type="entry name" value="PROTEIN RRP5 HOMOLOG"/>
    <property type="match status" value="1"/>
</dbReference>
<feature type="domain" description="S1 motif" evidence="14">
    <location>
        <begin position="896"/>
        <end position="977"/>
    </location>
</feature>
<dbReference type="SMART" id="SM00386">
    <property type="entry name" value="HAT"/>
    <property type="match status" value="6"/>
</dbReference>
<feature type="domain" description="S1 motif" evidence="14">
    <location>
        <begin position="1401"/>
        <end position="1476"/>
    </location>
</feature>
<feature type="domain" description="S1 motif" evidence="14">
    <location>
        <begin position="999"/>
        <end position="1079"/>
    </location>
</feature>
<feature type="compositionally biased region" description="Basic and acidic residues" evidence="13">
    <location>
        <begin position="1565"/>
        <end position="1585"/>
    </location>
</feature>
<feature type="domain" description="S1 motif" evidence="14">
    <location>
        <begin position="1313"/>
        <end position="1383"/>
    </location>
</feature>
<dbReference type="PANTHER" id="PTHR23270">
    <property type="entry name" value="PROGRAMMED CELL DEATH PROTEIN 11 PRE-RRNA PROCESSING PROTEIN RRP5"/>
    <property type="match status" value="1"/>
</dbReference>
<evidence type="ECO:0000259" key="14">
    <source>
        <dbReference type="PROSITE" id="PS50126"/>
    </source>
</evidence>
<feature type="compositionally biased region" description="Basic and acidic residues" evidence="13">
    <location>
        <begin position="1486"/>
        <end position="1503"/>
    </location>
</feature>
<dbReference type="Gene3D" id="1.25.40.10">
    <property type="entry name" value="Tetratricopeptide repeat domain"/>
    <property type="match status" value="2"/>
</dbReference>
<dbReference type="GO" id="GO:0003723">
    <property type="term" value="F:RNA binding"/>
    <property type="evidence" value="ECO:0007669"/>
    <property type="project" value="TreeGrafter"/>
</dbReference>
<comment type="subcellular location">
    <subcellularLocation>
        <location evidence="1">Nucleus</location>
        <location evidence="1">Nucleolus</location>
    </subcellularLocation>
</comment>
<accession>A0A9Q3DT85</accession>
<dbReference type="GO" id="GO:0032040">
    <property type="term" value="C:small-subunit processome"/>
    <property type="evidence" value="ECO:0007669"/>
    <property type="project" value="TreeGrafter"/>
</dbReference>
<dbReference type="InterPro" id="IPR003107">
    <property type="entry name" value="HAT"/>
</dbReference>
<dbReference type="SUPFAM" id="SSF48452">
    <property type="entry name" value="TPR-like"/>
    <property type="match status" value="2"/>
</dbReference>
<keyword evidence="6" id="KW-0832">Ubl conjugation</keyword>
<dbReference type="InterPro" id="IPR003029">
    <property type="entry name" value="S1_domain"/>
</dbReference>
<sequence>MSRVKKSTTSSSSSKIKKTKRANEIKSKDESKVEKELLKKLKNKKPSNANDQLNPSITLLPLPPAQVDFPRGGGTNLTAFEQAQAKNDGAREAEELLNKTEEILKSPKTSKKKRALSNSQIKANTSQAKSKRSKNVDTHHVEDSLRIEHLNHKRLLPGIKLAGIVIEIRPLEIIVALPNQLVGHIPITEISSYYTKRLEELAGEDQESNSSGRDSESELDPLKGTSELFTVGQWLRCSVLKTTTTIPRSCARLSPLVRSALRVVLSLDPTRVNAGVFKHDLTSGMTLTSAVKSIEDRGYILDLGIPIVSDPSADISSSSSVTNTLTAFLSFTDAVKSSGPDHNSTSASRWEIGEIVFCRVIKLSENGSTCVVSVNPQDFSQSTLKTVTNIDSILPLHKVACLITAIIPGQGLNVSFLGFFKGTIDLPHISLGDPNFKLEEKFKIGQKLDARILWDTTPSKTSHGVDDVDSILGPKIFSLSLLDHVVKLSFPSLPSILLANASKQSDHIDQIIQYPIGYIFQAVQISHVVDEWGLYVICINKTDGLPIEATENGQRPQGFAHIAAISDSHITSLSPSSGSYKVGSTHQARVVGVSPVDGVLQLSLQPSVIQRSFMRVDDLPVGEFVVGHVKKLNSSNLVVSVDGAIDCIVWPDHYSDIKLRHPERKFKEGNKIKGRVLYTNPEKQRAVLTLRKSLLQPDLPLIISYQVAMVGIVTYAMVKQVEEKFMLIEFFGQTKGRVPISEAAESFTESMKSLFTAGQLVQVKITQVNVEERKILASVKLALSDDRPGALANLNQGDEVVGTVKAVHSDHVVLNLRPINFDPKSSDIVLGLINLKVLSQKKGLSCEELKACLKLGEEIQGLEITAKDEAKELAIVGFDHSQGKKKMHTQSRLSVGEMVTGFIRSMHEKNLLLGLRKKDQSVAEPFVEGLLPIAVLAKYRNLTVDQLIEKLKLGEEIPELSVTQKDEETGLLIVGFPSVNLDENLTTTEAFSITPLSIGDPVVGSVVNVHDKNVILLVKKENSIKYGDEKGLISIKKLAKHQHVGEEVVRERIKAGDLIENLIVRKKNEERGLIILSFRPSSESSLTTTVPTPFQQVDLSVGDAVVGTVQAIHDHNVVLSLQKEGCEIDEGQPQILGLISSQILAGHRCTTVANLRNNLEEGEKIHKLTVKKMNNDKKLVIVGFAHNIPKSQPFISTSETSTPATLDDFKIGKTLDITIFNKSAQGFQVSPTNFTLPGWTFLVDFTDIYDDYDEKISYQKGIQARACVVKVDLKLFTIYMSTRPSDINKSLSDNPKLSIKDRPIRSSKELCKGDILRGFVQKISIKSGLTLKIGTNLLAKVKISEIFDHDIPNWPEKFKVGQVVSGKLLDFHKHHQFVHLSMRDNPDIPKTGITMLHLKSGQVVPTIVRKIEPYGMFLQIVDTKISGLCHTSQIFDDENWKQTKPTWKESYPEGTKVKASILDVNIEKQRITFTIKPSIVAAHETSTMHKEDNSSETSSEKSECPPSENSSHSLAVEKTHNDQTAKKLLKPTERPTFNIDFSEPSLPLPAGFSWENNQLSLSHVDAEKSDASGDEGKSDNEDCIPKEPLSLSPSKANNFKSAEVLEKLLLASPNSAQLWIQLMSLHIRNGDISSARQTARRALDGIHYREEGEKFKVWVAFLDLEMKHGTEEQFTQVFSEASASNDTKKLWLKVAEIYSQNGKSDKSDELYGKTVKKFSQSSKVWCLYGMFSLKDGRVAQAADLLTRSLKSLPKRKHVKTITKFAQLEFKHGDPERGRTLFEGLIAAYPKRLDLWNVYVDLEIKSGPRLEVVRSLFLRMLAMKLNPKRTKSAFKKWLNFEKEHGDGESQQCVIERAQAYVETLTSNDTAKKNQLDDSSGDENDA</sequence>
<evidence type="ECO:0000256" key="13">
    <source>
        <dbReference type="SAM" id="MobiDB-lite"/>
    </source>
</evidence>
<evidence type="ECO:0000256" key="7">
    <source>
        <dbReference type="ARBA" id="ARBA00022990"/>
    </source>
</evidence>
<feature type="compositionally biased region" description="Basic and acidic residues" evidence="13">
    <location>
        <begin position="21"/>
        <end position="32"/>
    </location>
</feature>
<dbReference type="Pfam" id="PF00575">
    <property type="entry name" value="S1"/>
    <property type="match status" value="2"/>
</dbReference>
<dbReference type="FunFam" id="1.25.40.10:FF:000065">
    <property type="entry name" value="Programmed cell death 11"/>
    <property type="match status" value="1"/>
</dbReference>
<feature type="region of interest" description="Disordered" evidence="13">
    <location>
        <begin position="103"/>
        <end position="139"/>
    </location>
</feature>
<dbReference type="CDD" id="cd05693">
    <property type="entry name" value="S1_Rrp5_repeat_hs1_sc1"/>
    <property type="match status" value="1"/>
</dbReference>
<feature type="domain" description="S1 motif" evidence="14">
    <location>
        <begin position="711"/>
        <end position="780"/>
    </location>
</feature>
<dbReference type="InterPro" id="IPR011990">
    <property type="entry name" value="TPR-like_helical_dom_sf"/>
</dbReference>
<feature type="domain" description="S1 motif" evidence="14">
    <location>
        <begin position="622"/>
        <end position="691"/>
    </location>
</feature>
<protein>
    <recommendedName>
        <fullName evidence="11">Protein RRP5 homolog</fullName>
    </recommendedName>
    <alternativeName>
        <fullName evidence="12">Programmed cell death protein 11</fullName>
    </alternativeName>
</protein>
<feature type="domain" description="S1 motif" evidence="14">
    <location>
        <begin position="517"/>
        <end position="605"/>
    </location>
</feature>
<keyword evidence="7" id="KW-0007">Acetylation</keyword>
<dbReference type="FunFam" id="2.40.50.140:FF:000148">
    <property type="entry name" value="protein RRP5 homolog isoform X1"/>
    <property type="match status" value="1"/>
</dbReference>
<dbReference type="EMBL" id="AVOT02019554">
    <property type="protein sequence ID" value="MBW0507198.1"/>
    <property type="molecule type" value="Genomic_DNA"/>
</dbReference>
<dbReference type="SUPFAM" id="SSF50249">
    <property type="entry name" value="Nucleic acid-binding proteins"/>
    <property type="match status" value="5"/>
</dbReference>
<evidence type="ECO:0000256" key="9">
    <source>
        <dbReference type="ARBA" id="ARBA00059726"/>
    </source>
</evidence>
<dbReference type="InterPro" id="IPR045209">
    <property type="entry name" value="Rrp5"/>
</dbReference>
<feature type="region of interest" description="Disordered" evidence="13">
    <location>
        <begin position="1484"/>
        <end position="1542"/>
    </location>
</feature>
<keyword evidence="2" id="KW-1017">Isopeptide bond</keyword>
<feature type="region of interest" description="Disordered" evidence="13">
    <location>
        <begin position="1565"/>
        <end position="1591"/>
    </location>
</feature>
<feature type="compositionally biased region" description="Polar residues" evidence="13">
    <location>
        <begin position="116"/>
        <end position="128"/>
    </location>
</feature>
<dbReference type="SMART" id="SM00316">
    <property type="entry name" value="S1"/>
    <property type="match status" value="9"/>
</dbReference>
<feature type="region of interest" description="Disordered" evidence="13">
    <location>
        <begin position="1"/>
        <end position="32"/>
    </location>
</feature>
<evidence type="ECO:0000256" key="1">
    <source>
        <dbReference type="ARBA" id="ARBA00004604"/>
    </source>
</evidence>
<proteinExistence type="predicted"/>
<feature type="domain" description="S1 motif" evidence="14">
    <location>
        <begin position="158"/>
        <end position="268"/>
    </location>
</feature>
<evidence type="ECO:0000256" key="3">
    <source>
        <dbReference type="ARBA" id="ARBA00022552"/>
    </source>
</evidence>
<feature type="region of interest" description="Disordered" evidence="13">
    <location>
        <begin position="1864"/>
        <end position="1884"/>
    </location>
</feature>
<evidence type="ECO:0000256" key="5">
    <source>
        <dbReference type="ARBA" id="ARBA00022737"/>
    </source>
</evidence>
<organism evidence="15 16">
    <name type="scientific">Austropuccinia psidii MF-1</name>
    <dbReference type="NCBI Taxonomy" id="1389203"/>
    <lineage>
        <taxon>Eukaryota</taxon>
        <taxon>Fungi</taxon>
        <taxon>Dikarya</taxon>
        <taxon>Basidiomycota</taxon>
        <taxon>Pucciniomycotina</taxon>
        <taxon>Pucciniomycetes</taxon>
        <taxon>Pucciniales</taxon>
        <taxon>Sphaerophragmiaceae</taxon>
        <taxon>Austropuccinia</taxon>
    </lineage>
</organism>
<comment type="subunit">
    <text evidence="10">Interacts with NF-kappa-B p50/NFKB1 and NF-kappa-B p65/RELA.</text>
</comment>
<evidence type="ECO:0000313" key="15">
    <source>
        <dbReference type="EMBL" id="MBW0507198.1"/>
    </source>
</evidence>
<evidence type="ECO:0000256" key="6">
    <source>
        <dbReference type="ARBA" id="ARBA00022843"/>
    </source>
</evidence>
<evidence type="ECO:0000313" key="16">
    <source>
        <dbReference type="Proteomes" id="UP000765509"/>
    </source>
</evidence>
<keyword evidence="8" id="KW-0539">Nucleus</keyword>
<evidence type="ECO:0000256" key="2">
    <source>
        <dbReference type="ARBA" id="ARBA00022499"/>
    </source>
</evidence>
<dbReference type="InterPro" id="IPR012340">
    <property type="entry name" value="NA-bd_OB-fold"/>
</dbReference>
<keyword evidence="4" id="KW-0597">Phosphoprotein</keyword>